<proteinExistence type="predicted"/>
<sequence length="630" mass="70230">MDTEPVAPLPRSLEPLPDESLTGFVLRLSHRLDLRPSRIIDLTGLTTSFSTHSARAPARLLFMLEPDIRVRFARLARLSREEADQLTLRRWAAHYPPIADAIGRPGERARLRFLNREWVLPTSTRYCPQCLAGDGSDIQRQHGGPWKLQWRLSVVFACLEHNRLLADVCPGCRFPALTTPLNGPHGLIPGPGRAILHPAQCRNGIAGPSRRTAACGTRLDSAEIATAALTAEQAALQRRLLQLLSPDADPAQSFHTFADLRAATAMIIATWPRSASQAKILEDERRLAVRGLPSSRRKLPMKTGGRWGGAPLTSPATACFLRLADGLISLSKPDLRQAVADLMRNAPDIHHSGWGRTWEIVRNDCSPSFRNELQQGVRRQFSPAVQQLVEASGLVIPIRQRGYLPEHIPQRLPREWVEILLDNGAPLGIGGVLSRFRRIAAIQLVQAADGTSTTDASRFLGFPSNRPQPGLALTPRPENPWTQMHVNERLPEAFEALALHIASQPHPVDYHERRQRLAFWHLRQADWESITERLPPARQTALRYGSEMHRQCASAYIWARVTSGEWRYAPIFRAPFAPAGFNLDPASVQHALLRLIDTRHDRYYTALRQALNDHARVLAAPPSAPGDHVP</sequence>
<accession>A0ABN2Y2T0</accession>
<comment type="caution">
    <text evidence="2">The sequence shown here is derived from an EMBL/GenBank/DDBJ whole genome shotgun (WGS) entry which is preliminary data.</text>
</comment>
<dbReference type="RefSeq" id="WP_344558034.1">
    <property type="nucleotide sequence ID" value="NZ_BAAANS010000072.1"/>
</dbReference>
<protein>
    <recommendedName>
        <fullName evidence="1">TniQ domain-containing protein</fullName>
    </recommendedName>
</protein>
<organism evidence="2 3">
    <name type="scientific">Kitasatospora saccharophila</name>
    <dbReference type="NCBI Taxonomy" id="407973"/>
    <lineage>
        <taxon>Bacteria</taxon>
        <taxon>Bacillati</taxon>
        <taxon>Actinomycetota</taxon>
        <taxon>Actinomycetes</taxon>
        <taxon>Kitasatosporales</taxon>
        <taxon>Streptomycetaceae</taxon>
        <taxon>Kitasatospora</taxon>
    </lineage>
</organism>
<dbReference type="InterPro" id="IPR009492">
    <property type="entry name" value="TniQ"/>
</dbReference>
<reference evidence="2 3" key="1">
    <citation type="journal article" date="2019" name="Int. J. Syst. Evol. Microbiol.">
        <title>The Global Catalogue of Microorganisms (GCM) 10K type strain sequencing project: providing services to taxonomists for standard genome sequencing and annotation.</title>
        <authorList>
            <consortium name="The Broad Institute Genomics Platform"/>
            <consortium name="The Broad Institute Genome Sequencing Center for Infectious Disease"/>
            <person name="Wu L."/>
            <person name="Ma J."/>
        </authorList>
    </citation>
    <scope>NUCLEOTIDE SEQUENCE [LARGE SCALE GENOMIC DNA]</scope>
    <source>
        <strain evidence="2 3">JCM 14559</strain>
    </source>
</reference>
<name>A0ABN2Y2T0_9ACTN</name>
<dbReference type="Pfam" id="PF06527">
    <property type="entry name" value="TniQ"/>
    <property type="match status" value="1"/>
</dbReference>
<keyword evidence="3" id="KW-1185">Reference proteome</keyword>
<dbReference type="Proteomes" id="UP001500897">
    <property type="component" value="Unassembled WGS sequence"/>
</dbReference>
<gene>
    <name evidence="2" type="ORF">GCM10009759_68960</name>
</gene>
<evidence type="ECO:0000259" key="1">
    <source>
        <dbReference type="Pfam" id="PF06527"/>
    </source>
</evidence>
<evidence type="ECO:0000313" key="2">
    <source>
        <dbReference type="EMBL" id="GAA2120275.1"/>
    </source>
</evidence>
<evidence type="ECO:0000313" key="3">
    <source>
        <dbReference type="Proteomes" id="UP001500897"/>
    </source>
</evidence>
<dbReference type="EMBL" id="BAAANS010000072">
    <property type="protein sequence ID" value="GAA2120275.1"/>
    <property type="molecule type" value="Genomic_DNA"/>
</dbReference>
<feature type="domain" description="TniQ" evidence="1">
    <location>
        <begin position="10"/>
        <end position="165"/>
    </location>
</feature>